<dbReference type="EMBL" id="ADVG01000003">
    <property type="protein sequence ID" value="EFH83204.1"/>
    <property type="molecule type" value="Genomic_DNA"/>
</dbReference>
<feature type="domain" description="VOC" evidence="2">
    <location>
        <begin position="4"/>
        <end position="125"/>
    </location>
</feature>
<dbReference type="InterPro" id="IPR004360">
    <property type="entry name" value="Glyas_Fos-R_dOase_dom"/>
</dbReference>
<dbReference type="PROSITE" id="PS51819">
    <property type="entry name" value="VOC"/>
    <property type="match status" value="1"/>
</dbReference>
<dbReference type="OrthoDB" id="9794917at2"/>
<keyword evidence="3" id="KW-0223">Dioxygenase</keyword>
<dbReference type="PANTHER" id="PTHR36113:SF6">
    <property type="entry name" value="FOSFOMYCIN RESISTANCE PROTEIN FOSX"/>
    <property type="match status" value="1"/>
</dbReference>
<dbReference type="GO" id="GO:0051213">
    <property type="term" value="F:dioxygenase activity"/>
    <property type="evidence" value="ECO:0007669"/>
    <property type="project" value="UniProtKB-KW"/>
</dbReference>
<protein>
    <submittedName>
        <fullName evidence="3">Glyoxalase/bleomycin resistance protein/dioxygenase</fullName>
    </submittedName>
</protein>
<keyword evidence="4" id="KW-1185">Reference proteome</keyword>
<dbReference type="RefSeq" id="WP_007913748.1">
    <property type="nucleotide sequence ID" value="NZ_ADVG01000003.1"/>
</dbReference>
<comment type="caution">
    <text evidence="3">The sequence shown here is derived from an EMBL/GenBank/DDBJ whole genome shotgun (WGS) entry which is preliminary data.</text>
</comment>
<evidence type="ECO:0000313" key="3">
    <source>
        <dbReference type="EMBL" id="EFH83204.1"/>
    </source>
</evidence>
<evidence type="ECO:0000313" key="4">
    <source>
        <dbReference type="Proteomes" id="UP000004508"/>
    </source>
</evidence>
<dbReference type="PANTHER" id="PTHR36113">
    <property type="entry name" value="LYASE, PUTATIVE-RELATED-RELATED"/>
    <property type="match status" value="1"/>
</dbReference>
<dbReference type="Proteomes" id="UP000004508">
    <property type="component" value="Unassembled WGS sequence"/>
</dbReference>
<dbReference type="AlphaFoldDB" id="D6TYC4"/>
<dbReference type="STRING" id="485913.Krac_4142"/>
<dbReference type="eggNOG" id="COG0346">
    <property type="taxonomic scope" value="Bacteria"/>
</dbReference>
<evidence type="ECO:0000259" key="2">
    <source>
        <dbReference type="PROSITE" id="PS51819"/>
    </source>
</evidence>
<dbReference type="InterPro" id="IPR051332">
    <property type="entry name" value="Fosfomycin_Res_Enzymes"/>
</dbReference>
<reference evidence="3 4" key="1">
    <citation type="journal article" date="2011" name="Stand. Genomic Sci.">
        <title>Non-contiguous finished genome sequence and contextual data of the filamentous soil bacterium Ktedonobacter racemifer type strain (SOSP1-21).</title>
        <authorList>
            <person name="Chang Y.J."/>
            <person name="Land M."/>
            <person name="Hauser L."/>
            <person name="Chertkov O."/>
            <person name="Del Rio T.G."/>
            <person name="Nolan M."/>
            <person name="Copeland A."/>
            <person name="Tice H."/>
            <person name="Cheng J.F."/>
            <person name="Lucas S."/>
            <person name="Han C."/>
            <person name="Goodwin L."/>
            <person name="Pitluck S."/>
            <person name="Ivanova N."/>
            <person name="Ovchinikova G."/>
            <person name="Pati A."/>
            <person name="Chen A."/>
            <person name="Palaniappan K."/>
            <person name="Mavromatis K."/>
            <person name="Liolios K."/>
            <person name="Brettin T."/>
            <person name="Fiebig A."/>
            <person name="Rohde M."/>
            <person name="Abt B."/>
            <person name="Goker M."/>
            <person name="Detter J.C."/>
            <person name="Woyke T."/>
            <person name="Bristow J."/>
            <person name="Eisen J.A."/>
            <person name="Markowitz V."/>
            <person name="Hugenholtz P."/>
            <person name="Kyrpides N.C."/>
            <person name="Klenk H.P."/>
            <person name="Lapidus A."/>
        </authorList>
    </citation>
    <scope>NUCLEOTIDE SEQUENCE [LARGE SCALE GENOMIC DNA]</scope>
    <source>
        <strain evidence="4">DSM 44963</strain>
    </source>
</reference>
<dbReference type="InterPro" id="IPR037523">
    <property type="entry name" value="VOC_core"/>
</dbReference>
<organism evidence="3 4">
    <name type="scientific">Ktedonobacter racemifer DSM 44963</name>
    <dbReference type="NCBI Taxonomy" id="485913"/>
    <lineage>
        <taxon>Bacteria</taxon>
        <taxon>Bacillati</taxon>
        <taxon>Chloroflexota</taxon>
        <taxon>Ktedonobacteria</taxon>
        <taxon>Ktedonobacterales</taxon>
        <taxon>Ktedonobacteraceae</taxon>
        <taxon>Ktedonobacter</taxon>
    </lineage>
</organism>
<dbReference type="InterPro" id="IPR029068">
    <property type="entry name" value="Glyas_Bleomycin-R_OHBP_Dase"/>
</dbReference>
<dbReference type="GO" id="GO:0046872">
    <property type="term" value="F:metal ion binding"/>
    <property type="evidence" value="ECO:0007669"/>
    <property type="project" value="UniProtKB-KW"/>
</dbReference>
<keyword evidence="1" id="KW-0479">Metal-binding</keyword>
<accession>D6TYC4</accession>
<dbReference type="InterPro" id="IPR018146">
    <property type="entry name" value="Glyoxalase_1_CS"/>
</dbReference>
<dbReference type="Pfam" id="PF00903">
    <property type="entry name" value="Glyoxalase"/>
    <property type="match status" value="1"/>
</dbReference>
<gene>
    <name evidence="3" type="ORF">Krac_4142</name>
</gene>
<dbReference type="SUPFAM" id="SSF54593">
    <property type="entry name" value="Glyoxalase/Bleomycin resistance protein/Dihydroxybiphenyl dioxygenase"/>
    <property type="match status" value="1"/>
</dbReference>
<dbReference type="InParanoid" id="D6TYC4"/>
<dbReference type="CDD" id="cd06587">
    <property type="entry name" value="VOC"/>
    <property type="match status" value="1"/>
</dbReference>
<keyword evidence="3" id="KW-0560">Oxidoreductase</keyword>
<proteinExistence type="predicted"/>
<evidence type="ECO:0000256" key="1">
    <source>
        <dbReference type="ARBA" id="ARBA00022723"/>
    </source>
</evidence>
<dbReference type="FunCoup" id="D6TYC4">
    <property type="interactions" value="211"/>
</dbReference>
<dbReference type="Gene3D" id="3.10.180.10">
    <property type="entry name" value="2,3-Dihydroxybiphenyl 1,2-Dioxygenase, domain 1"/>
    <property type="match status" value="1"/>
</dbReference>
<name>D6TYC4_KTERA</name>
<sequence>MIKGIGHIAFNISNLERSLDFYCHKLGLREAFRLDREGTPSPWIVYLQIAPGHFIELFPGATGENKSSQVGYNHFCLLVEDMATTLKELEARGLPISGEPTRGLDNNWQYWLTDPDGNRIELMQIAPNSPHATADNSWTTSAHS</sequence>
<dbReference type="PROSITE" id="PS00934">
    <property type="entry name" value="GLYOXALASE_I_1"/>
    <property type="match status" value="1"/>
</dbReference>
<dbReference type="GO" id="GO:0004462">
    <property type="term" value="F:lactoylglutathione lyase activity"/>
    <property type="evidence" value="ECO:0007669"/>
    <property type="project" value="InterPro"/>
</dbReference>